<dbReference type="EMBL" id="FQUT01000004">
    <property type="protein sequence ID" value="SHF44669.1"/>
    <property type="molecule type" value="Genomic_DNA"/>
</dbReference>
<evidence type="ECO:0000313" key="1">
    <source>
        <dbReference type="EMBL" id="SHF44669.1"/>
    </source>
</evidence>
<name>A0A1M5BQ83_9FLAO</name>
<proteinExistence type="predicted"/>
<organism evidence="1 2">
    <name type="scientific">Chryseobacterium arachidis</name>
    <dbReference type="NCBI Taxonomy" id="1416778"/>
    <lineage>
        <taxon>Bacteria</taxon>
        <taxon>Pseudomonadati</taxon>
        <taxon>Bacteroidota</taxon>
        <taxon>Flavobacteriia</taxon>
        <taxon>Flavobacteriales</taxon>
        <taxon>Weeksellaceae</taxon>
        <taxon>Chryseobacterium group</taxon>
        <taxon>Chryseobacterium</taxon>
    </lineage>
</organism>
<evidence type="ECO:0000313" key="2">
    <source>
        <dbReference type="Proteomes" id="UP000184518"/>
    </source>
</evidence>
<gene>
    <name evidence="1" type="ORF">SAMN05443633_104257</name>
</gene>
<protein>
    <submittedName>
        <fullName evidence="1">Uncharacterized protein</fullName>
    </submittedName>
</protein>
<keyword evidence="2" id="KW-1185">Reference proteome</keyword>
<dbReference type="STRING" id="1416778.SAMN05443633_104257"/>
<dbReference type="OrthoDB" id="1139144at2"/>
<reference evidence="2" key="1">
    <citation type="submission" date="2016-11" db="EMBL/GenBank/DDBJ databases">
        <authorList>
            <person name="Varghese N."/>
            <person name="Submissions S."/>
        </authorList>
    </citation>
    <scope>NUCLEOTIDE SEQUENCE [LARGE SCALE GENOMIC DNA]</scope>
    <source>
        <strain evidence="2">DSM 27619</strain>
    </source>
</reference>
<sequence>MTVQDLVGNYSVQGSNQEEGDYISYHGFLTLSLDENNRIIAQWLIGDHVQNGTGFYKDSILVINFNYEGEDEEIYKGVAVYRCLSKDILDGFWSEKHGDPLYLGSEYCVRIQVSEFLN</sequence>
<dbReference type="RefSeq" id="WP_072956495.1">
    <property type="nucleotide sequence ID" value="NZ_FQUT01000004.1"/>
</dbReference>
<accession>A0A1M5BQ83</accession>
<dbReference type="AlphaFoldDB" id="A0A1M5BQ83"/>
<dbReference type="Proteomes" id="UP000184518">
    <property type="component" value="Unassembled WGS sequence"/>
</dbReference>